<dbReference type="Pfam" id="PF23539">
    <property type="entry name" value="DUF7134"/>
    <property type="match status" value="1"/>
</dbReference>
<evidence type="ECO:0000256" key="5">
    <source>
        <dbReference type="ARBA" id="ARBA00022741"/>
    </source>
</evidence>
<keyword evidence="9" id="KW-0812">Transmembrane</keyword>
<evidence type="ECO:0000256" key="3">
    <source>
        <dbReference type="ARBA" id="ARBA00022553"/>
    </source>
</evidence>
<keyword evidence="9" id="KW-0472">Membrane</keyword>
<keyword evidence="9" id="KW-1133">Transmembrane helix</keyword>
<feature type="transmembrane region" description="Helical" evidence="9">
    <location>
        <begin position="158"/>
        <end position="179"/>
    </location>
</feature>
<accession>A0ABS8Z8N3</accession>
<reference evidence="11 12" key="1">
    <citation type="submission" date="2021-12" db="EMBL/GenBank/DDBJ databases">
        <title>Genome sequence of Kibdelosporangium philippinense ATCC 49844.</title>
        <authorList>
            <person name="Fedorov E.A."/>
            <person name="Omeragic M."/>
            <person name="Shalygina K.F."/>
            <person name="Maclea K.S."/>
        </authorList>
    </citation>
    <scope>NUCLEOTIDE SEQUENCE [LARGE SCALE GENOMIC DNA]</scope>
    <source>
        <strain evidence="11 12">ATCC 49844</strain>
    </source>
</reference>
<dbReference type="Pfam" id="PF02518">
    <property type="entry name" value="HATPase_c"/>
    <property type="match status" value="1"/>
</dbReference>
<comment type="caution">
    <text evidence="11">The sequence shown here is derived from an EMBL/GenBank/DDBJ whole genome shotgun (WGS) entry which is preliminary data.</text>
</comment>
<dbReference type="SUPFAM" id="SSF55874">
    <property type="entry name" value="ATPase domain of HSP90 chaperone/DNA topoisomerase II/histidine kinase"/>
    <property type="match status" value="1"/>
</dbReference>
<keyword evidence="5" id="KW-0547">Nucleotide-binding</keyword>
<evidence type="ECO:0000259" key="10">
    <source>
        <dbReference type="SMART" id="SM00387"/>
    </source>
</evidence>
<evidence type="ECO:0000256" key="4">
    <source>
        <dbReference type="ARBA" id="ARBA00022679"/>
    </source>
</evidence>
<evidence type="ECO:0000256" key="2">
    <source>
        <dbReference type="ARBA" id="ARBA00012438"/>
    </source>
</evidence>
<dbReference type="EC" id="2.7.13.3" evidence="2"/>
<dbReference type="EMBL" id="JAJVCN010000001">
    <property type="protein sequence ID" value="MCE7004175.1"/>
    <property type="molecule type" value="Genomic_DNA"/>
</dbReference>
<evidence type="ECO:0000256" key="6">
    <source>
        <dbReference type="ARBA" id="ARBA00022777"/>
    </source>
</evidence>
<feature type="transmembrane region" description="Helical" evidence="9">
    <location>
        <begin position="72"/>
        <end position="89"/>
    </location>
</feature>
<keyword evidence="4" id="KW-0808">Transferase</keyword>
<keyword evidence="8" id="KW-0902">Two-component regulatory system</keyword>
<feature type="domain" description="Histidine kinase/HSP90-like ATPase" evidence="10">
    <location>
        <begin position="324"/>
        <end position="414"/>
    </location>
</feature>
<dbReference type="InterPro" id="IPR050482">
    <property type="entry name" value="Sensor_HK_TwoCompSys"/>
</dbReference>
<protein>
    <recommendedName>
        <fullName evidence="2">histidine kinase</fullName>
        <ecNumber evidence="2">2.7.13.3</ecNumber>
    </recommendedName>
</protein>
<comment type="catalytic activity">
    <reaction evidence="1">
        <text>ATP + protein L-histidine = ADP + protein N-phospho-L-histidine.</text>
        <dbReference type="EC" id="2.7.13.3"/>
    </reaction>
</comment>
<evidence type="ECO:0000256" key="7">
    <source>
        <dbReference type="ARBA" id="ARBA00022840"/>
    </source>
</evidence>
<evidence type="ECO:0000313" key="11">
    <source>
        <dbReference type="EMBL" id="MCE7004175.1"/>
    </source>
</evidence>
<feature type="transmembrane region" description="Helical" evidence="9">
    <location>
        <begin position="124"/>
        <end position="143"/>
    </location>
</feature>
<dbReference type="CDD" id="cd16917">
    <property type="entry name" value="HATPase_UhpB-NarQ-NarX-like"/>
    <property type="match status" value="1"/>
</dbReference>
<proteinExistence type="predicted"/>
<dbReference type="Gene3D" id="3.30.565.10">
    <property type="entry name" value="Histidine kinase-like ATPase, C-terminal domain"/>
    <property type="match status" value="1"/>
</dbReference>
<dbReference type="InterPro" id="IPR011712">
    <property type="entry name" value="Sig_transdc_His_kin_sub3_dim/P"/>
</dbReference>
<dbReference type="SMART" id="SM00387">
    <property type="entry name" value="HATPase_c"/>
    <property type="match status" value="1"/>
</dbReference>
<organism evidence="11 12">
    <name type="scientific">Kibdelosporangium philippinense</name>
    <dbReference type="NCBI Taxonomy" id="211113"/>
    <lineage>
        <taxon>Bacteria</taxon>
        <taxon>Bacillati</taxon>
        <taxon>Actinomycetota</taxon>
        <taxon>Actinomycetes</taxon>
        <taxon>Pseudonocardiales</taxon>
        <taxon>Pseudonocardiaceae</taxon>
        <taxon>Kibdelosporangium</taxon>
    </lineage>
</organism>
<name>A0ABS8Z8N3_9PSEU</name>
<dbReference type="InterPro" id="IPR036890">
    <property type="entry name" value="HATPase_C_sf"/>
</dbReference>
<dbReference type="InterPro" id="IPR003594">
    <property type="entry name" value="HATPase_dom"/>
</dbReference>
<evidence type="ECO:0000256" key="8">
    <source>
        <dbReference type="ARBA" id="ARBA00023012"/>
    </source>
</evidence>
<keyword evidence="6 11" id="KW-0418">Kinase</keyword>
<evidence type="ECO:0000256" key="1">
    <source>
        <dbReference type="ARBA" id="ARBA00000085"/>
    </source>
</evidence>
<dbReference type="PANTHER" id="PTHR24421">
    <property type="entry name" value="NITRATE/NITRITE SENSOR PROTEIN NARX-RELATED"/>
    <property type="match status" value="1"/>
</dbReference>
<dbReference type="Proteomes" id="UP001521150">
    <property type="component" value="Unassembled WGS sequence"/>
</dbReference>
<dbReference type="Pfam" id="PF07730">
    <property type="entry name" value="HisKA_3"/>
    <property type="match status" value="1"/>
</dbReference>
<feature type="transmembrane region" description="Helical" evidence="9">
    <location>
        <begin position="95"/>
        <end position="112"/>
    </location>
</feature>
<evidence type="ECO:0000256" key="9">
    <source>
        <dbReference type="SAM" id="Phobius"/>
    </source>
</evidence>
<dbReference type="PANTHER" id="PTHR24421:SF10">
    <property type="entry name" value="NITRATE_NITRITE SENSOR PROTEIN NARQ"/>
    <property type="match status" value="1"/>
</dbReference>
<keyword evidence="3" id="KW-0597">Phosphoprotein</keyword>
<feature type="transmembrane region" description="Helical" evidence="9">
    <location>
        <begin position="24"/>
        <end position="41"/>
    </location>
</feature>
<keyword evidence="12" id="KW-1185">Reference proteome</keyword>
<evidence type="ECO:0000313" key="12">
    <source>
        <dbReference type="Proteomes" id="UP001521150"/>
    </source>
</evidence>
<keyword evidence="7" id="KW-0067">ATP-binding</keyword>
<sequence length="415" mass="44662">MGTGVDPAYWRRPSPTPAEQRQDVWIALLVLVGALVAMVLVKSVGTPNAPPLWEQLVWAASLALPLALRRRYPIVVLLLVGAVFIAAAIRAVGDNLMPSIAVFLATYTVGAWAQNRTWARWSRIAVIAAMFILLGYNLLTAIADPPDLPHAAGPMNPVLAGVLYTLAMNLLFFAGAYFFGNMAWLSARRQAELVWRAEELRLSQEQNTRGAIVAERVRIARDLHDVVAHHVSVMGVHAGAARSVLGKDPDVASEALRTVEQTARTAITELRGLLGVLRAEDTEASDTTSSPGLDQLPELFSAAKSAGLEVVHGVYGEPRPVPQGVALSAYRVVQEALTNVVKHAGARRADVRVRFLETALEIEVSDDGRGDVKGSNGFGLLGMRERVAVHGGELDAGPRRDGGFRVRVSLPTSVH</sequence>
<dbReference type="GO" id="GO:0016301">
    <property type="term" value="F:kinase activity"/>
    <property type="evidence" value="ECO:0007669"/>
    <property type="project" value="UniProtKB-KW"/>
</dbReference>
<dbReference type="RefSeq" id="WP_233725708.1">
    <property type="nucleotide sequence ID" value="NZ_JAJVCN010000001.1"/>
</dbReference>
<dbReference type="Gene3D" id="1.20.5.1930">
    <property type="match status" value="1"/>
</dbReference>
<dbReference type="InterPro" id="IPR055558">
    <property type="entry name" value="DUF7134"/>
</dbReference>
<gene>
    <name evidence="11" type="ORF">LWC34_15220</name>
</gene>